<reference evidence="3 4" key="1">
    <citation type="submission" date="2019-03" db="EMBL/GenBank/DDBJ databases">
        <title>Genomic Encyclopedia of Type Strains, Phase IV (KMG-IV): sequencing the most valuable type-strain genomes for metagenomic binning, comparative biology and taxonomic classification.</title>
        <authorList>
            <person name="Goeker M."/>
        </authorList>
    </citation>
    <scope>NUCLEOTIDE SEQUENCE [LARGE SCALE GENOMIC DNA]</scope>
    <source>
        <strain evidence="3 4">DSM 100556</strain>
    </source>
</reference>
<feature type="domain" description="DUF4874" evidence="2">
    <location>
        <begin position="26"/>
        <end position="188"/>
    </location>
</feature>
<proteinExistence type="predicted"/>
<dbReference type="RefSeq" id="WP_031391021.1">
    <property type="nucleotide sequence ID" value="NZ_JPNB01000002.1"/>
</dbReference>
<dbReference type="OrthoDB" id="9760654at2"/>
<name>A0A4R1QYR3_9FIRM</name>
<dbReference type="Proteomes" id="UP000295718">
    <property type="component" value="Unassembled WGS sequence"/>
</dbReference>
<dbReference type="STRING" id="1469948.GCA_000732725_02337"/>
<dbReference type="Pfam" id="PF16173">
    <property type="entry name" value="DUF4874"/>
    <property type="match status" value="1"/>
</dbReference>
<feature type="domain" description="DUF4832" evidence="1">
    <location>
        <begin position="213"/>
        <end position="428"/>
    </location>
</feature>
<dbReference type="InterPro" id="IPR032267">
    <property type="entry name" value="DUF4832"/>
</dbReference>
<dbReference type="AlphaFoldDB" id="A0A4R1QYR3"/>
<sequence length="455" mass="52834">MEYKDKVTKLKWIPLPRTEKAEALHNPYCGFYSIYRFFADSKIEAVEGIPIEEVRVEPSRQLCLVEINLLHFNETKLTGEALEVVRMIFERFAKLEKQMVVRFLYDWEGKGILSEPKDISVIMNHMSQLAPLLKEYTKHIYILQGLFIGSWGEMHNSRYLSERHIARLARQLYECSGESTQIALRCPNFWRTLFKTYQPLEWVNAFTDIQKARFSLFNDGIMASDTDFGTYGNVGMKDSKSYSEKWVRKDELEFQNQLCRYVSNGGEVINEGPGNDVGPALEGLRKMRISYLHSDYDEKVLNKWKSSKSGVSEAPWREKTAFEYIEAHLGYRFSLEEASLSLVPDKSGRLKTAVKIVNRGFAPCYHKYEVKFVIRDASFSGIYEYEVDTDTRMWMPQELVSLEALIPPEQFNRSSYILCMGIYDPRMDRVIQIANTFSTPDHMGNYKLGNFTVGF</sequence>
<dbReference type="EMBL" id="SLUO01000007">
    <property type="protein sequence ID" value="TCL58101.1"/>
    <property type="molecule type" value="Genomic_DNA"/>
</dbReference>
<evidence type="ECO:0000313" key="3">
    <source>
        <dbReference type="EMBL" id="TCL58101.1"/>
    </source>
</evidence>
<evidence type="ECO:0000313" key="4">
    <source>
        <dbReference type="Proteomes" id="UP000295718"/>
    </source>
</evidence>
<accession>A0A4R1QYR3</accession>
<gene>
    <name evidence="3" type="ORF">EDD76_107217</name>
</gene>
<comment type="caution">
    <text evidence="3">The sequence shown here is derived from an EMBL/GenBank/DDBJ whole genome shotgun (WGS) entry which is preliminary data.</text>
</comment>
<organism evidence="3 4">
    <name type="scientific">Kineothrix alysoides</name>
    <dbReference type="NCBI Taxonomy" id="1469948"/>
    <lineage>
        <taxon>Bacteria</taxon>
        <taxon>Bacillati</taxon>
        <taxon>Bacillota</taxon>
        <taxon>Clostridia</taxon>
        <taxon>Lachnospirales</taxon>
        <taxon>Lachnospiraceae</taxon>
        <taxon>Kineothrix</taxon>
    </lineage>
</organism>
<evidence type="ECO:0000259" key="2">
    <source>
        <dbReference type="Pfam" id="PF16173"/>
    </source>
</evidence>
<protein>
    <submittedName>
        <fullName evidence="3">Uncharacterized protein DUF4874</fullName>
    </submittedName>
</protein>
<dbReference type="InterPro" id="IPR032379">
    <property type="entry name" value="DUF4874"/>
</dbReference>
<keyword evidence="4" id="KW-1185">Reference proteome</keyword>
<evidence type="ECO:0000259" key="1">
    <source>
        <dbReference type="Pfam" id="PF16116"/>
    </source>
</evidence>
<dbReference type="Pfam" id="PF16116">
    <property type="entry name" value="DUF4832"/>
    <property type="match status" value="1"/>
</dbReference>